<keyword evidence="3" id="KW-1185">Reference proteome</keyword>
<dbReference type="Proteomes" id="UP001054837">
    <property type="component" value="Unassembled WGS sequence"/>
</dbReference>
<keyword evidence="1" id="KW-0472">Membrane</keyword>
<feature type="transmembrane region" description="Helical" evidence="1">
    <location>
        <begin position="45"/>
        <end position="64"/>
    </location>
</feature>
<evidence type="ECO:0000313" key="3">
    <source>
        <dbReference type="Proteomes" id="UP001054837"/>
    </source>
</evidence>
<gene>
    <name evidence="2" type="ORF">CDAR_256201</name>
</gene>
<accession>A0AAV4VND7</accession>
<evidence type="ECO:0000313" key="2">
    <source>
        <dbReference type="EMBL" id="GIY71469.1"/>
    </source>
</evidence>
<name>A0AAV4VND7_9ARAC</name>
<protein>
    <submittedName>
        <fullName evidence="2">Uncharacterized protein</fullName>
    </submittedName>
</protein>
<organism evidence="2 3">
    <name type="scientific">Caerostris darwini</name>
    <dbReference type="NCBI Taxonomy" id="1538125"/>
    <lineage>
        <taxon>Eukaryota</taxon>
        <taxon>Metazoa</taxon>
        <taxon>Ecdysozoa</taxon>
        <taxon>Arthropoda</taxon>
        <taxon>Chelicerata</taxon>
        <taxon>Arachnida</taxon>
        <taxon>Araneae</taxon>
        <taxon>Araneomorphae</taxon>
        <taxon>Entelegynae</taxon>
        <taxon>Araneoidea</taxon>
        <taxon>Araneidae</taxon>
        <taxon>Caerostris</taxon>
    </lineage>
</organism>
<evidence type="ECO:0000256" key="1">
    <source>
        <dbReference type="SAM" id="Phobius"/>
    </source>
</evidence>
<comment type="caution">
    <text evidence="2">The sequence shown here is derived from an EMBL/GenBank/DDBJ whole genome shotgun (WGS) entry which is preliminary data.</text>
</comment>
<keyword evidence="1" id="KW-1133">Transmembrane helix</keyword>
<sequence length="97" mass="10958">MTIDFEENLPTMKEMLPEKTAAVFLGSPEKMPSYNERYSKACEKILIYLMLVIAAVGFFILHLISTNLIVAGLALIALLFIFFLLLYISCEDCEDSN</sequence>
<proteinExistence type="predicted"/>
<reference evidence="2 3" key="1">
    <citation type="submission" date="2021-06" db="EMBL/GenBank/DDBJ databases">
        <title>Caerostris darwini draft genome.</title>
        <authorList>
            <person name="Kono N."/>
            <person name="Arakawa K."/>
        </authorList>
    </citation>
    <scope>NUCLEOTIDE SEQUENCE [LARGE SCALE GENOMIC DNA]</scope>
</reference>
<keyword evidence="1" id="KW-0812">Transmembrane</keyword>
<dbReference type="AlphaFoldDB" id="A0AAV4VND7"/>
<dbReference type="EMBL" id="BPLQ01013347">
    <property type="protein sequence ID" value="GIY71469.1"/>
    <property type="molecule type" value="Genomic_DNA"/>
</dbReference>
<feature type="transmembrane region" description="Helical" evidence="1">
    <location>
        <begin position="70"/>
        <end position="88"/>
    </location>
</feature>